<evidence type="ECO:0000313" key="5">
    <source>
        <dbReference type="EMBL" id="MCY6371870.1"/>
    </source>
</evidence>
<dbReference type="CDD" id="cd12107">
    <property type="entry name" value="Hemerythrin"/>
    <property type="match status" value="1"/>
</dbReference>
<sequence length="137" mass="16933">MLKWKQQYSCNIVEIDKQHKTLFELGQKLYDIISLKDDFDHYDELMNALEEMKNYTIYHFNYEEKVMEQYNYPELEKQKKEHKAFIDKIIAMKKKDIDEDQYKVCMEMLMFIADWIEKHILKSDMNYKKFLNEKGVY</sequence>
<protein>
    <submittedName>
        <fullName evidence="5">Bacteriohemerythrin</fullName>
    </submittedName>
</protein>
<dbReference type="PANTHER" id="PTHR37164:SF1">
    <property type="entry name" value="BACTERIOHEMERYTHRIN"/>
    <property type="match status" value="1"/>
</dbReference>
<reference evidence="5" key="1">
    <citation type="submission" date="2022-12" db="EMBL/GenBank/DDBJ databases">
        <authorList>
            <person name="Wang J."/>
        </authorList>
    </citation>
    <scope>NUCLEOTIDE SEQUENCE</scope>
    <source>
        <strain evidence="5">HY-42-06</strain>
    </source>
</reference>
<feature type="domain" description="Hemerythrin-like" evidence="4">
    <location>
        <begin position="12"/>
        <end position="129"/>
    </location>
</feature>
<dbReference type="NCBIfam" id="NF033749">
    <property type="entry name" value="bact_hemeryth"/>
    <property type="match status" value="1"/>
</dbReference>
<comment type="similarity">
    <text evidence="1">Belongs to the hemerythrin family.</text>
</comment>
<keyword evidence="2" id="KW-0479">Metal-binding</keyword>
<name>A0ABT4CS34_9CLOT</name>
<dbReference type="Proteomes" id="UP001079657">
    <property type="component" value="Unassembled WGS sequence"/>
</dbReference>
<organism evidence="5 6">
    <name type="scientific">Clostridium ganghwense</name>
    <dbReference type="NCBI Taxonomy" id="312089"/>
    <lineage>
        <taxon>Bacteria</taxon>
        <taxon>Bacillati</taxon>
        <taxon>Bacillota</taxon>
        <taxon>Clostridia</taxon>
        <taxon>Eubacteriales</taxon>
        <taxon>Clostridiaceae</taxon>
        <taxon>Clostridium</taxon>
    </lineage>
</organism>
<gene>
    <name evidence="5" type="ORF">OXH55_14585</name>
</gene>
<proteinExistence type="inferred from homology"/>
<dbReference type="InterPro" id="IPR050669">
    <property type="entry name" value="Hemerythrin"/>
</dbReference>
<dbReference type="NCBIfam" id="TIGR02481">
    <property type="entry name" value="hemeryth_dom"/>
    <property type="match status" value="1"/>
</dbReference>
<evidence type="ECO:0000259" key="4">
    <source>
        <dbReference type="Pfam" id="PF01814"/>
    </source>
</evidence>
<evidence type="ECO:0000256" key="2">
    <source>
        <dbReference type="ARBA" id="ARBA00022723"/>
    </source>
</evidence>
<dbReference type="InterPro" id="IPR012827">
    <property type="entry name" value="Hemerythrin_metal-bd"/>
</dbReference>
<evidence type="ECO:0000256" key="1">
    <source>
        <dbReference type="ARBA" id="ARBA00010587"/>
    </source>
</evidence>
<accession>A0ABT4CS34</accession>
<dbReference type="Gene3D" id="1.20.120.50">
    <property type="entry name" value="Hemerythrin-like"/>
    <property type="match status" value="1"/>
</dbReference>
<keyword evidence="6" id="KW-1185">Reference proteome</keyword>
<evidence type="ECO:0000313" key="6">
    <source>
        <dbReference type="Proteomes" id="UP001079657"/>
    </source>
</evidence>
<evidence type="ECO:0000256" key="3">
    <source>
        <dbReference type="ARBA" id="ARBA00023004"/>
    </source>
</evidence>
<comment type="caution">
    <text evidence="5">The sequence shown here is derived from an EMBL/GenBank/DDBJ whole genome shotgun (WGS) entry which is preliminary data.</text>
</comment>
<dbReference type="InterPro" id="IPR012312">
    <property type="entry name" value="Hemerythrin-like"/>
</dbReference>
<dbReference type="RefSeq" id="WP_268050770.1">
    <property type="nucleotide sequence ID" value="NZ_JAPQES010000005.1"/>
</dbReference>
<dbReference type="EMBL" id="JAPQES010000005">
    <property type="protein sequence ID" value="MCY6371870.1"/>
    <property type="molecule type" value="Genomic_DNA"/>
</dbReference>
<dbReference type="PANTHER" id="PTHR37164">
    <property type="entry name" value="BACTERIOHEMERYTHRIN"/>
    <property type="match status" value="1"/>
</dbReference>
<dbReference type="Pfam" id="PF01814">
    <property type="entry name" value="Hemerythrin"/>
    <property type="match status" value="1"/>
</dbReference>
<dbReference type="InterPro" id="IPR035938">
    <property type="entry name" value="Hemerythrin-like_sf"/>
</dbReference>
<dbReference type="SUPFAM" id="SSF47188">
    <property type="entry name" value="Hemerythrin-like"/>
    <property type="match status" value="1"/>
</dbReference>
<keyword evidence="3" id="KW-0408">Iron</keyword>